<dbReference type="Gene3D" id="3.90.1010.10">
    <property type="match status" value="1"/>
</dbReference>
<keyword evidence="4" id="KW-1185">Reference proteome</keyword>
<feature type="domain" description="Fe-S metabolism associated" evidence="2">
    <location>
        <begin position="21"/>
        <end position="138"/>
    </location>
</feature>
<dbReference type="Pfam" id="PF02657">
    <property type="entry name" value="SufE"/>
    <property type="match status" value="1"/>
</dbReference>
<sequence length="146" mass="16134">MFDAYHQLTTEYDSDAVITLFTPLKQWEDKYRQVIQLGKKLPVLDASLKSQALSLAGCESQVWCLHEIKEGQLLFALDSDARIVRGLIVLILAAVNGKPPAEIAALDLEAYFAQLNLLEQLSASRSSGVRAIINHLQQLAADELAK</sequence>
<dbReference type="PANTHER" id="PTHR43597:SF5">
    <property type="entry name" value="SUFE-LIKE PROTEIN 2, CHLOROPLASTIC"/>
    <property type="match status" value="1"/>
</dbReference>
<dbReference type="NCBIfam" id="TIGR03391">
    <property type="entry name" value="FeS_syn_CsdE"/>
    <property type="match status" value="1"/>
</dbReference>
<proteinExistence type="inferred from homology"/>
<evidence type="ECO:0000259" key="2">
    <source>
        <dbReference type="Pfam" id="PF02657"/>
    </source>
</evidence>
<gene>
    <name evidence="3" type="primary">csdE</name>
    <name evidence="3" type="ORF">VST7929_02177</name>
</gene>
<organism evidence="3 4">
    <name type="scientific">Vibrio stylophorae</name>
    <dbReference type="NCBI Taxonomy" id="659351"/>
    <lineage>
        <taxon>Bacteria</taxon>
        <taxon>Pseudomonadati</taxon>
        <taxon>Pseudomonadota</taxon>
        <taxon>Gammaproteobacteria</taxon>
        <taxon>Vibrionales</taxon>
        <taxon>Vibrionaceae</taxon>
        <taxon>Vibrio</taxon>
    </lineage>
</organism>
<dbReference type="InterPro" id="IPR003808">
    <property type="entry name" value="Fe-S_metab-assoc_dom"/>
</dbReference>
<dbReference type="RefSeq" id="WP_237466694.1">
    <property type="nucleotide sequence ID" value="NZ_CAKLDI010000001.1"/>
</dbReference>
<name>A0ABN8DT81_9VIBR</name>
<dbReference type="Proteomes" id="UP000838672">
    <property type="component" value="Unassembled WGS sequence"/>
</dbReference>
<protein>
    <submittedName>
        <fullName evidence="3">Sulfur acceptor protein CsdE</fullName>
    </submittedName>
</protein>
<evidence type="ECO:0000256" key="1">
    <source>
        <dbReference type="ARBA" id="ARBA00010282"/>
    </source>
</evidence>
<comment type="similarity">
    <text evidence="1">Belongs to the SufE family.</text>
</comment>
<dbReference type="SUPFAM" id="SSF82649">
    <property type="entry name" value="SufE/NifU"/>
    <property type="match status" value="1"/>
</dbReference>
<dbReference type="PANTHER" id="PTHR43597">
    <property type="entry name" value="SULFUR ACCEPTOR PROTEIN CSDE"/>
    <property type="match status" value="1"/>
</dbReference>
<dbReference type="EMBL" id="CAKLDI010000001">
    <property type="protein sequence ID" value="CAH0534261.1"/>
    <property type="molecule type" value="Genomic_DNA"/>
</dbReference>
<accession>A0ABN8DT81</accession>
<comment type="caution">
    <text evidence="3">The sequence shown here is derived from an EMBL/GenBank/DDBJ whole genome shotgun (WGS) entry which is preliminary data.</text>
</comment>
<reference evidence="3" key="1">
    <citation type="submission" date="2021-11" db="EMBL/GenBank/DDBJ databases">
        <authorList>
            <person name="Rodrigo-Torres L."/>
            <person name="Arahal R. D."/>
            <person name="Lucena T."/>
        </authorList>
    </citation>
    <scope>NUCLEOTIDE SEQUENCE</scope>
    <source>
        <strain evidence="3">CECT 7929</strain>
    </source>
</reference>
<evidence type="ECO:0000313" key="3">
    <source>
        <dbReference type="EMBL" id="CAH0534261.1"/>
    </source>
</evidence>
<dbReference type="InterPro" id="IPR017763">
    <property type="entry name" value="Cysteine_desulfurase_CsdE"/>
</dbReference>
<evidence type="ECO:0000313" key="4">
    <source>
        <dbReference type="Proteomes" id="UP000838672"/>
    </source>
</evidence>